<dbReference type="Proteomes" id="UP001646157">
    <property type="component" value="Unassembled WGS sequence"/>
</dbReference>
<proteinExistence type="predicted"/>
<dbReference type="Pfam" id="PF12389">
    <property type="entry name" value="Peptidase_M73"/>
    <property type="match status" value="1"/>
</dbReference>
<sequence length="197" mass="21950">MSLKKKLGMGVLTASLGLSLVGGGTFAYFSDTEVTNNTFAAGTLDLSVDPTTIIDVSNLKPGDSMVREFQLTNSGSLDIKNVNLLTNYQVGDTEGDNAGEDFGKHIKVNFMWNWDKESEPIFETTLYELKNMDPDVVKKDIWDPLWAQKGGIATGETNDLWVEFEFVDNEQDQNIFQGDNLELEWTFNATQTDGEEK</sequence>
<comment type="caution">
    <text evidence="1">The sequence shown here is derived from an EMBL/GenBank/DDBJ whole genome shotgun (WGS) entry which is preliminary data.</text>
</comment>
<reference evidence="1 2" key="1">
    <citation type="submission" date="2021-01" db="EMBL/GenBank/DDBJ databases">
        <title>Genomic Encyclopedia of Type Strains, Phase IV (KMG-IV): sequencing the most valuable type-strain genomes for metagenomic binning, comparative biology and taxonomic classification.</title>
        <authorList>
            <person name="Goeker M."/>
        </authorList>
    </citation>
    <scope>NUCLEOTIDE SEQUENCE [LARGE SCALE GENOMIC DNA]</scope>
    <source>
        <strain evidence="1 2">DSM 24834</strain>
    </source>
</reference>
<keyword evidence="2" id="KW-1185">Reference proteome</keyword>
<evidence type="ECO:0000313" key="2">
    <source>
        <dbReference type="Proteomes" id="UP001646157"/>
    </source>
</evidence>
<gene>
    <name evidence="1" type="ORF">JOC86_004687</name>
</gene>
<dbReference type="NCBIfam" id="TIGR04088">
    <property type="entry name" value="cognate_SipW"/>
    <property type="match status" value="1"/>
</dbReference>
<name>A0ABS2NJS8_9BACI</name>
<dbReference type="InterPro" id="IPR022121">
    <property type="entry name" value="Peptidase_M73_camelysin"/>
</dbReference>
<dbReference type="RefSeq" id="WP_205175546.1">
    <property type="nucleotide sequence ID" value="NZ_JAFBDZ010000007.1"/>
</dbReference>
<accession>A0ABS2NJS8</accession>
<dbReference type="EMBL" id="JAFBDZ010000007">
    <property type="protein sequence ID" value="MBM7588112.1"/>
    <property type="molecule type" value="Genomic_DNA"/>
</dbReference>
<evidence type="ECO:0000313" key="1">
    <source>
        <dbReference type="EMBL" id="MBM7588112.1"/>
    </source>
</evidence>
<dbReference type="InterPro" id="IPR023833">
    <property type="entry name" value="Signal_pept_SipW-depend-type"/>
</dbReference>
<organism evidence="1 2">
    <name type="scientific">Rossellomorea pakistanensis</name>
    <dbReference type="NCBI Taxonomy" id="992288"/>
    <lineage>
        <taxon>Bacteria</taxon>
        <taxon>Bacillati</taxon>
        <taxon>Bacillota</taxon>
        <taxon>Bacilli</taxon>
        <taxon>Bacillales</taxon>
        <taxon>Bacillaceae</taxon>
        <taxon>Rossellomorea</taxon>
    </lineage>
</organism>
<protein>
    <submittedName>
        <fullName evidence="1">Spore coat-associated protein N</fullName>
    </submittedName>
</protein>